<evidence type="ECO:0008006" key="3">
    <source>
        <dbReference type="Google" id="ProtNLM"/>
    </source>
</evidence>
<dbReference type="EMBL" id="UZAN01003487">
    <property type="protein sequence ID" value="VDP29606.1"/>
    <property type="molecule type" value="Genomic_DNA"/>
</dbReference>
<proteinExistence type="predicted"/>
<keyword evidence="2" id="KW-1185">Reference proteome</keyword>
<sequence length="313" mass="35012">MGRKFGTIHLDTLPTSIGLDDRSHLFRFDDNTSLADWLLQFLCHPNSGDHGVRSSTFEHRLFLWLNLFFSHTNKVKLLQDKLDLLPLLIGLVHADDQIRSLALNGLSCLSSTLLSQKDSLERFRLYGLTQSLSDLGPMFLIGVLSLHSSSSPMARKALLCAFNDFVRSVRNACSSIRPNVARDVVPCRILNSSDCGWLLDTALGSLATVSSSSLCGVTENWTRQELAVRWLAQLMDYQAHSWSSTTLSEYKDSCATQLTMFWPGMTYQRCKILTDIAYHAIGLLNFEHVSGEKDLSGQWRTGYAPSESVPFVT</sequence>
<gene>
    <name evidence="1" type="ORF">ECPE_LOCUS833</name>
</gene>
<evidence type="ECO:0000313" key="2">
    <source>
        <dbReference type="Proteomes" id="UP000272942"/>
    </source>
</evidence>
<dbReference type="AlphaFoldDB" id="A0A3P8GFM8"/>
<name>A0A3P8GFM8_9TREM</name>
<evidence type="ECO:0000313" key="1">
    <source>
        <dbReference type="EMBL" id="VDP29606.1"/>
    </source>
</evidence>
<reference evidence="1 2" key="1">
    <citation type="submission" date="2018-11" db="EMBL/GenBank/DDBJ databases">
        <authorList>
            <consortium name="Pathogen Informatics"/>
        </authorList>
    </citation>
    <scope>NUCLEOTIDE SEQUENCE [LARGE SCALE GENOMIC DNA]</scope>
    <source>
        <strain evidence="1 2">Egypt</strain>
    </source>
</reference>
<dbReference type="OrthoDB" id="6614653at2759"/>
<organism evidence="1 2">
    <name type="scientific">Echinostoma caproni</name>
    <dbReference type="NCBI Taxonomy" id="27848"/>
    <lineage>
        <taxon>Eukaryota</taxon>
        <taxon>Metazoa</taxon>
        <taxon>Spiralia</taxon>
        <taxon>Lophotrochozoa</taxon>
        <taxon>Platyhelminthes</taxon>
        <taxon>Trematoda</taxon>
        <taxon>Digenea</taxon>
        <taxon>Plagiorchiida</taxon>
        <taxon>Echinostomata</taxon>
        <taxon>Echinostomatoidea</taxon>
        <taxon>Echinostomatidae</taxon>
        <taxon>Echinostoma</taxon>
    </lineage>
</organism>
<dbReference type="Proteomes" id="UP000272942">
    <property type="component" value="Unassembled WGS sequence"/>
</dbReference>
<accession>A0A3P8GFM8</accession>
<protein>
    <recommendedName>
        <fullName evidence="3">DUF2428 domain-containing protein</fullName>
    </recommendedName>
</protein>